<proteinExistence type="predicted"/>
<reference evidence="1 2" key="1">
    <citation type="journal article" date="2023" name="Front. Microbiol.">
        <title>Phylogeography and host specificity of Pasteurellaceae pathogenic to sea-farmed fish in the north-east Atlantic.</title>
        <authorList>
            <person name="Gulla S."/>
            <person name="Colquhoun D.J."/>
            <person name="Olsen A.B."/>
            <person name="Spilsberg B."/>
            <person name="Lagesen K."/>
            <person name="Aakesson C.P."/>
            <person name="Strom S."/>
            <person name="Manji F."/>
            <person name="Birkbeck T.H."/>
            <person name="Nilsen H.K."/>
        </authorList>
    </citation>
    <scope>NUCLEOTIDE SEQUENCE [LARGE SCALE GENOMIC DNA]</scope>
    <source>
        <strain evidence="1 2">VIO11850</strain>
    </source>
</reference>
<evidence type="ECO:0000313" key="1">
    <source>
        <dbReference type="EMBL" id="MDP8084515.1"/>
    </source>
</evidence>
<keyword evidence="2" id="KW-1185">Reference proteome</keyword>
<gene>
    <name evidence="1" type="ORF">QJT92_01025</name>
</gene>
<dbReference type="Proteomes" id="UP001224812">
    <property type="component" value="Unassembled WGS sequence"/>
</dbReference>
<protein>
    <submittedName>
        <fullName evidence="1">Uncharacterized protein</fullName>
    </submittedName>
</protein>
<evidence type="ECO:0000313" key="2">
    <source>
        <dbReference type="Proteomes" id="UP001224812"/>
    </source>
</evidence>
<name>A0ABT9JI69_9PAST</name>
<dbReference type="EMBL" id="JASAVS010000001">
    <property type="protein sequence ID" value="MDP8084515.1"/>
    <property type="molecule type" value="Genomic_DNA"/>
</dbReference>
<accession>A0ABT9JI69</accession>
<comment type="caution">
    <text evidence="1">The sequence shown here is derived from an EMBL/GenBank/DDBJ whole genome shotgun (WGS) entry which is preliminary data.</text>
</comment>
<organism evidence="1 2">
    <name type="scientific">Phocoenobacter skyensis</name>
    <dbReference type="NCBI Taxonomy" id="97481"/>
    <lineage>
        <taxon>Bacteria</taxon>
        <taxon>Pseudomonadati</taxon>
        <taxon>Pseudomonadota</taxon>
        <taxon>Gammaproteobacteria</taxon>
        <taxon>Pasteurellales</taxon>
        <taxon>Pasteurellaceae</taxon>
        <taxon>Phocoenobacter</taxon>
    </lineage>
</organism>
<sequence length="332" mass="38565">MTEEKQFKLPPRKWYTLEQACKRIYKLTGEEVTTDDLIHYWLTNKLGIGIYASYRNGLYIDGKKIKHTHTISGNFTGQSFFNEYPSCEVLIFDQAEQIAGIKDNDNKQEKIDKINKQLNYFHSLITEFIDFSSPNVFPYEKLINATQNRKLLSAYKAYALNDATDIKNPSFFNGIFEGYFYISNSTCNFNNKVEFIVKNNKILLDEIHLTAFNEEDDIEKLKKTPTVNITFEKSEYISLNCFIIFDEALNGFLQGRDLDFNDPIAIIQRTPTNKQAQFIKDLLEIHYPKFSKGEKSIRQLTDVEPSQLIKDFTKAGKELPTGKTIENWLKNV</sequence>
<dbReference type="RefSeq" id="WP_306383748.1">
    <property type="nucleotide sequence ID" value="NZ_JASAVR010000001.1"/>
</dbReference>